<evidence type="ECO:0000313" key="3">
    <source>
        <dbReference type="Proteomes" id="UP001221757"/>
    </source>
</evidence>
<sequence>MTGGGSPCRPYAPSAPPLSAGHTSGFLCGAGKYLGRIGSWTRRRRPWTRRHRLLSTHGSVSSVSTSIHLRAPLSFFQLTRHQAELEAKGADVNHDNLSQTLLRVAARITTLLVAPGRDVTFCALGSDLSRARPTEVCRGLHSAPTRRVRRSEGGVGTDPSIRVSTPYKATSVSGCPGAPHSSVPFSRIGRGLHKSCR</sequence>
<organism evidence="2 3">
    <name type="scientific">Mycena rosella</name>
    <name type="common">Pink bonnet</name>
    <name type="synonym">Agaricus rosellus</name>
    <dbReference type="NCBI Taxonomy" id="1033263"/>
    <lineage>
        <taxon>Eukaryota</taxon>
        <taxon>Fungi</taxon>
        <taxon>Dikarya</taxon>
        <taxon>Basidiomycota</taxon>
        <taxon>Agaricomycotina</taxon>
        <taxon>Agaricomycetes</taxon>
        <taxon>Agaricomycetidae</taxon>
        <taxon>Agaricales</taxon>
        <taxon>Marasmiineae</taxon>
        <taxon>Mycenaceae</taxon>
        <taxon>Mycena</taxon>
    </lineage>
</organism>
<dbReference type="Proteomes" id="UP001221757">
    <property type="component" value="Unassembled WGS sequence"/>
</dbReference>
<accession>A0AAD7DET1</accession>
<evidence type="ECO:0000313" key="2">
    <source>
        <dbReference type="EMBL" id="KAJ7689603.1"/>
    </source>
</evidence>
<protein>
    <submittedName>
        <fullName evidence="2">Uncharacterized protein</fullName>
    </submittedName>
</protein>
<name>A0AAD7DET1_MYCRO</name>
<dbReference type="EMBL" id="JARKIE010000071">
    <property type="protein sequence ID" value="KAJ7689603.1"/>
    <property type="molecule type" value="Genomic_DNA"/>
</dbReference>
<dbReference type="AlphaFoldDB" id="A0AAD7DET1"/>
<gene>
    <name evidence="2" type="ORF">B0H17DRAFT_634718</name>
</gene>
<reference evidence="2" key="1">
    <citation type="submission" date="2023-03" db="EMBL/GenBank/DDBJ databases">
        <title>Massive genome expansion in bonnet fungi (Mycena s.s.) driven by repeated elements and novel gene families across ecological guilds.</title>
        <authorList>
            <consortium name="Lawrence Berkeley National Laboratory"/>
            <person name="Harder C.B."/>
            <person name="Miyauchi S."/>
            <person name="Viragh M."/>
            <person name="Kuo A."/>
            <person name="Thoen E."/>
            <person name="Andreopoulos B."/>
            <person name="Lu D."/>
            <person name="Skrede I."/>
            <person name="Drula E."/>
            <person name="Henrissat B."/>
            <person name="Morin E."/>
            <person name="Kohler A."/>
            <person name="Barry K."/>
            <person name="LaButti K."/>
            <person name="Morin E."/>
            <person name="Salamov A."/>
            <person name="Lipzen A."/>
            <person name="Mereny Z."/>
            <person name="Hegedus B."/>
            <person name="Baldrian P."/>
            <person name="Stursova M."/>
            <person name="Weitz H."/>
            <person name="Taylor A."/>
            <person name="Grigoriev I.V."/>
            <person name="Nagy L.G."/>
            <person name="Martin F."/>
            <person name="Kauserud H."/>
        </authorList>
    </citation>
    <scope>NUCLEOTIDE SEQUENCE</scope>
    <source>
        <strain evidence="2">CBHHK067</strain>
    </source>
</reference>
<proteinExistence type="predicted"/>
<comment type="caution">
    <text evidence="2">The sequence shown here is derived from an EMBL/GenBank/DDBJ whole genome shotgun (WGS) entry which is preliminary data.</text>
</comment>
<keyword evidence="3" id="KW-1185">Reference proteome</keyword>
<evidence type="ECO:0000256" key="1">
    <source>
        <dbReference type="SAM" id="MobiDB-lite"/>
    </source>
</evidence>
<feature type="region of interest" description="Disordered" evidence="1">
    <location>
        <begin position="144"/>
        <end position="186"/>
    </location>
</feature>